<keyword evidence="1" id="KW-0862">Zinc</keyword>
<evidence type="ECO:0000259" key="2">
    <source>
        <dbReference type="PROSITE" id="PS50966"/>
    </source>
</evidence>
<comment type="caution">
    <text evidence="3">The sequence shown here is derived from an EMBL/GenBank/DDBJ whole genome shotgun (WGS) entry which is preliminary data.</text>
</comment>
<accession>A0A7K1XVZ4</accession>
<protein>
    <recommendedName>
        <fullName evidence="2">SWIM-type domain-containing protein</fullName>
    </recommendedName>
</protein>
<name>A0A7K1XVZ4_9SPHI</name>
<proteinExistence type="predicted"/>
<dbReference type="PROSITE" id="PS50966">
    <property type="entry name" value="ZF_SWIM"/>
    <property type="match status" value="1"/>
</dbReference>
<reference evidence="3 4" key="1">
    <citation type="submission" date="2019-11" db="EMBL/GenBank/DDBJ databases">
        <title>Pedobacter sp. HMF7056 Genome sequencing and assembly.</title>
        <authorList>
            <person name="Kang H."/>
            <person name="Kim H."/>
            <person name="Joh K."/>
        </authorList>
    </citation>
    <scope>NUCLEOTIDE SEQUENCE [LARGE SCALE GENOMIC DNA]</scope>
    <source>
        <strain evidence="3 4">HMF7056</strain>
    </source>
</reference>
<evidence type="ECO:0000313" key="4">
    <source>
        <dbReference type="Proteomes" id="UP000451233"/>
    </source>
</evidence>
<keyword evidence="1" id="KW-0863">Zinc-finger</keyword>
<feature type="domain" description="SWIM-type" evidence="2">
    <location>
        <begin position="48"/>
        <end position="84"/>
    </location>
</feature>
<keyword evidence="4" id="KW-1185">Reference proteome</keyword>
<evidence type="ECO:0000313" key="3">
    <source>
        <dbReference type="EMBL" id="MXV15152.1"/>
    </source>
</evidence>
<dbReference type="AlphaFoldDB" id="A0A7K1XVZ4"/>
<dbReference type="RefSeq" id="WP_160906166.1">
    <property type="nucleotide sequence ID" value="NZ_WVHS01000002.1"/>
</dbReference>
<evidence type="ECO:0000256" key="1">
    <source>
        <dbReference type="PROSITE-ProRule" id="PRU00325"/>
    </source>
</evidence>
<keyword evidence="1" id="KW-0479">Metal-binding</keyword>
<dbReference type="InterPro" id="IPR007527">
    <property type="entry name" value="Znf_SWIM"/>
</dbReference>
<dbReference type="GO" id="GO:0008270">
    <property type="term" value="F:zinc ion binding"/>
    <property type="evidence" value="ECO:0007669"/>
    <property type="project" value="UniProtKB-KW"/>
</dbReference>
<sequence length="89" mass="9800">MKLTDFEQYLTPYLLEKGYDYFTGGMVTSLRETDGGTWLAEVTGSAAYQVRIQLTAGRITGAICNCPHKVEHCKHIVAAIYAVRTAVNA</sequence>
<dbReference type="EMBL" id="WVHS01000002">
    <property type="protein sequence ID" value="MXV15152.1"/>
    <property type="molecule type" value="Genomic_DNA"/>
</dbReference>
<gene>
    <name evidence="3" type="ORF">GS398_07560</name>
</gene>
<organism evidence="3 4">
    <name type="scientific">Hufsiella ginkgonis</name>
    <dbReference type="NCBI Taxonomy" id="2695274"/>
    <lineage>
        <taxon>Bacteria</taxon>
        <taxon>Pseudomonadati</taxon>
        <taxon>Bacteroidota</taxon>
        <taxon>Sphingobacteriia</taxon>
        <taxon>Sphingobacteriales</taxon>
        <taxon>Sphingobacteriaceae</taxon>
        <taxon>Hufsiella</taxon>
    </lineage>
</organism>
<dbReference type="Proteomes" id="UP000451233">
    <property type="component" value="Unassembled WGS sequence"/>
</dbReference>